<evidence type="ECO:0000313" key="2">
    <source>
        <dbReference type="Proteomes" id="UP000324748"/>
    </source>
</evidence>
<reference evidence="1 2" key="1">
    <citation type="submission" date="2019-05" db="EMBL/GenBank/DDBJ databases">
        <title>Emergence of the Ug99 lineage of the wheat stem rust pathogen through somatic hybridization.</title>
        <authorList>
            <person name="Li F."/>
            <person name="Upadhyaya N.M."/>
            <person name="Sperschneider J."/>
            <person name="Matny O."/>
            <person name="Nguyen-Phuc H."/>
            <person name="Mago R."/>
            <person name="Raley C."/>
            <person name="Miller M.E."/>
            <person name="Silverstein K.A.T."/>
            <person name="Henningsen E."/>
            <person name="Hirsch C.D."/>
            <person name="Visser B."/>
            <person name="Pretorius Z.A."/>
            <person name="Steffenson B.J."/>
            <person name="Schwessinger B."/>
            <person name="Dodds P.N."/>
            <person name="Figueroa M."/>
        </authorList>
    </citation>
    <scope>NUCLEOTIDE SEQUENCE [LARGE SCALE GENOMIC DNA]</scope>
    <source>
        <strain evidence="1">21-0</strain>
    </source>
</reference>
<protein>
    <submittedName>
        <fullName evidence="1">Uncharacterized protein</fullName>
    </submittedName>
</protein>
<keyword evidence="2" id="KW-1185">Reference proteome</keyword>
<dbReference type="EMBL" id="VSWC01000157">
    <property type="protein sequence ID" value="KAA1074927.1"/>
    <property type="molecule type" value="Genomic_DNA"/>
</dbReference>
<sequence>MTYPYIVSIALMSGAIGRKNVPFSKKNIHKIEYRRSLKPTSDYGFVLPRRIGDNTGQTLSCTGKVTGQVFY</sequence>
<organism evidence="1 2">
    <name type="scientific">Puccinia graminis f. sp. tritici</name>
    <dbReference type="NCBI Taxonomy" id="56615"/>
    <lineage>
        <taxon>Eukaryota</taxon>
        <taxon>Fungi</taxon>
        <taxon>Dikarya</taxon>
        <taxon>Basidiomycota</taxon>
        <taxon>Pucciniomycotina</taxon>
        <taxon>Pucciniomycetes</taxon>
        <taxon>Pucciniales</taxon>
        <taxon>Pucciniaceae</taxon>
        <taxon>Puccinia</taxon>
    </lineage>
</organism>
<dbReference type="AlphaFoldDB" id="A0A5B0MCR2"/>
<name>A0A5B0MCR2_PUCGR</name>
<comment type="caution">
    <text evidence="1">The sequence shown here is derived from an EMBL/GenBank/DDBJ whole genome shotgun (WGS) entry which is preliminary data.</text>
</comment>
<proteinExistence type="predicted"/>
<accession>A0A5B0MCR2</accession>
<dbReference type="Proteomes" id="UP000324748">
    <property type="component" value="Unassembled WGS sequence"/>
</dbReference>
<gene>
    <name evidence="1" type="ORF">PGT21_024824</name>
</gene>
<evidence type="ECO:0000313" key="1">
    <source>
        <dbReference type="EMBL" id="KAA1074927.1"/>
    </source>
</evidence>